<comment type="caution">
    <text evidence="1">The sequence shown here is derived from an EMBL/GenBank/DDBJ whole genome shotgun (WGS) entry which is preliminary data.</text>
</comment>
<sequence>MHAIQLRLNNTGFRMKVLQACVNYQPEWCDARPLHGSRRYACKFCCPSLKYAVRIYLDSTAGYESFLAEFLTAISTMLIVVTTATGNVLATAVEAFLGGMVTEGLNAMSQPGNYAQKNLSTEASDWAGSLRSHYTDMWKNTIDRGHEDMLKLFDHGVFLAQQDIPIVSPAADNQITLGQVEGCGAFKYPQVVENGRYIQSAYLRSIWNLVIG</sequence>
<reference evidence="1 2" key="1">
    <citation type="submission" date="2019-03" db="EMBL/GenBank/DDBJ databases">
        <title>The genome sequence of a newly discovered highly antifungal drug resistant Aspergillus species, Aspergillus tanneri NIH 1004.</title>
        <authorList>
            <person name="Mounaud S."/>
            <person name="Singh I."/>
            <person name="Joardar V."/>
            <person name="Pakala S."/>
            <person name="Pakala S."/>
            <person name="Venepally P."/>
            <person name="Hoover J."/>
            <person name="Nierman W."/>
            <person name="Chung J."/>
            <person name="Losada L."/>
        </authorList>
    </citation>
    <scope>NUCLEOTIDE SEQUENCE [LARGE SCALE GENOMIC DNA]</scope>
    <source>
        <strain evidence="1 2">NIH1004</strain>
    </source>
</reference>
<dbReference type="EMBL" id="SOSA01000597">
    <property type="protein sequence ID" value="THC89829.1"/>
    <property type="molecule type" value="Genomic_DNA"/>
</dbReference>
<gene>
    <name evidence="1" type="ORF">EYZ11_010713</name>
</gene>
<dbReference type="AlphaFoldDB" id="A0A4S3J4N0"/>
<name>A0A4S3J4N0_9EURO</name>
<protein>
    <submittedName>
        <fullName evidence="1">Uncharacterized protein</fullName>
    </submittedName>
</protein>
<organism evidence="1 2">
    <name type="scientific">Aspergillus tanneri</name>
    <dbReference type="NCBI Taxonomy" id="1220188"/>
    <lineage>
        <taxon>Eukaryota</taxon>
        <taxon>Fungi</taxon>
        <taxon>Dikarya</taxon>
        <taxon>Ascomycota</taxon>
        <taxon>Pezizomycotina</taxon>
        <taxon>Eurotiomycetes</taxon>
        <taxon>Eurotiomycetidae</taxon>
        <taxon>Eurotiales</taxon>
        <taxon>Aspergillaceae</taxon>
        <taxon>Aspergillus</taxon>
        <taxon>Aspergillus subgen. Circumdati</taxon>
    </lineage>
</organism>
<accession>A0A4S3J4N0</accession>
<dbReference type="Proteomes" id="UP000308092">
    <property type="component" value="Unassembled WGS sequence"/>
</dbReference>
<evidence type="ECO:0000313" key="2">
    <source>
        <dbReference type="Proteomes" id="UP000308092"/>
    </source>
</evidence>
<evidence type="ECO:0000313" key="1">
    <source>
        <dbReference type="EMBL" id="THC89829.1"/>
    </source>
</evidence>
<proteinExistence type="predicted"/>
<dbReference type="VEuPathDB" id="FungiDB:EYZ11_010713"/>
<keyword evidence="2" id="KW-1185">Reference proteome</keyword>